<dbReference type="RefSeq" id="WP_111875455.1">
    <property type="nucleotide sequence ID" value="NZ_CBCSGC010000002.1"/>
</dbReference>
<dbReference type="Proteomes" id="UP000248856">
    <property type="component" value="Unassembled WGS sequence"/>
</dbReference>
<accession>A0A328ZKB8</accession>
<proteinExistence type="predicted"/>
<keyword evidence="2" id="KW-1185">Reference proteome</keyword>
<protein>
    <submittedName>
        <fullName evidence="1">Uncharacterized protein</fullName>
    </submittedName>
</protein>
<name>A0A328ZKB8_9BURK</name>
<dbReference type="EMBL" id="QLTA01000002">
    <property type="protein sequence ID" value="RAR86084.1"/>
    <property type="molecule type" value="Genomic_DNA"/>
</dbReference>
<dbReference type="AlphaFoldDB" id="A0A328ZKB8"/>
<gene>
    <name evidence="1" type="ORF">AX018_100245</name>
</gene>
<organism evidence="1 2">
    <name type="scientific">Paracidovorax anthurii</name>
    <dbReference type="NCBI Taxonomy" id="78229"/>
    <lineage>
        <taxon>Bacteria</taxon>
        <taxon>Pseudomonadati</taxon>
        <taxon>Pseudomonadota</taxon>
        <taxon>Betaproteobacteria</taxon>
        <taxon>Burkholderiales</taxon>
        <taxon>Comamonadaceae</taxon>
        <taxon>Paracidovorax</taxon>
    </lineage>
</organism>
<evidence type="ECO:0000313" key="2">
    <source>
        <dbReference type="Proteomes" id="UP000248856"/>
    </source>
</evidence>
<sequence>MFKADEQQYLKFRTWMLQPGSLPEQRKDVDGLHAMQTLLEDALWAAWQAGYREGVRQQQPGDPQ</sequence>
<evidence type="ECO:0000313" key="1">
    <source>
        <dbReference type="EMBL" id="RAR86084.1"/>
    </source>
</evidence>
<reference evidence="1 2" key="1">
    <citation type="submission" date="2018-06" db="EMBL/GenBank/DDBJ databases">
        <title>Genomic Encyclopedia of Archaeal and Bacterial Type Strains, Phase II (KMG-II): from individual species to whole genera.</title>
        <authorList>
            <person name="Goeker M."/>
        </authorList>
    </citation>
    <scope>NUCLEOTIDE SEQUENCE [LARGE SCALE GENOMIC DNA]</scope>
    <source>
        <strain evidence="1 2">CFPB 3232</strain>
    </source>
</reference>
<comment type="caution">
    <text evidence="1">The sequence shown here is derived from an EMBL/GenBank/DDBJ whole genome shotgun (WGS) entry which is preliminary data.</text>
</comment>